<organism evidence="1 2">
    <name type="scientific">Enterococcus villorum</name>
    <dbReference type="NCBI Taxonomy" id="112904"/>
    <lineage>
        <taxon>Bacteria</taxon>
        <taxon>Bacillati</taxon>
        <taxon>Bacillota</taxon>
        <taxon>Bacilli</taxon>
        <taxon>Lactobacillales</taxon>
        <taxon>Enterococcaceae</taxon>
        <taxon>Enterococcus</taxon>
    </lineage>
</organism>
<gene>
    <name evidence="1" type="ORF">BH747_05880</name>
</gene>
<dbReference type="RefSeq" id="WP_081183312.1">
    <property type="nucleotide sequence ID" value="NZ_MJEA01000004.1"/>
</dbReference>
<dbReference type="AlphaFoldDB" id="A0A1V8YD63"/>
<dbReference type="OrthoDB" id="2320264at2"/>
<evidence type="ECO:0000313" key="2">
    <source>
        <dbReference type="Proteomes" id="UP000192477"/>
    </source>
</evidence>
<sequence length="90" mass="10566">MNTYIKVTNGAMTDYFYAFVEFKESMLELSTSQGLNKKMVKKIPLEQISELTKDTYLGGQRISFEYNETFYQFFECGHAVVDYLQENLFV</sequence>
<dbReference type="STRING" id="112904.BH747_05880"/>
<evidence type="ECO:0000313" key="1">
    <source>
        <dbReference type="EMBL" id="OQO70550.1"/>
    </source>
</evidence>
<dbReference type="Proteomes" id="UP000192477">
    <property type="component" value="Unassembled WGS sequence"/>
</dbReference>
<accession>A0A1V8YD63</accession>
<protein>
    <submittedName>
        <fullName evidence="1">Uncharacterized protein</fullName>
    </submittedName>
</protein>
<proteinExistence type="predicted"/>
<comment type="caution">
    <text evidence="1">The sequence shown here is derived from an EMBL/GenBank/DDBJ whole genome shotgun (WGS) entry which is preliminary data.</text>
</comment>
<reference evidence="1 2" key="1">
    <citation type="journal article" date="2017" name="BMC Microbiol.">
        <title>Comparative genomics of Enterococcus spp. isolated from bovine feces.</title>
        <authorList>
            <person name="Beukers A.G."/>
            <person name="Zaheer R."/>
            <person name="Goji N."/>
            <person name="Amoako K.K."/>
            <person name="Chaves A.V."/>
            <person name="Ward M.P."/>
            <person name="McAllister T.A."/>
        </authorList>
    </citation>
    <scope>NUCLEOTIDE SEQUENCE [LARGE SCALE GENOMIC DNA]</scope>
    <source>
        <strain evidence="1 2">F1129D 143</strain>
    </source>
</reference>
<name>A0A1V8YD63_9ENTE</name>
<dbReference type="EMBL" id="MJEA01000004">
    <property type="protein sequence ID" value="OQO70550.1"/>
    <property type="molecule type" value="Genomic_DNA"/>
</dbReference>